<dbReference type="InterPro" id="IPR000183">
    <property type="entry name" value="Orn/DAP/Arg_de-COase"/>
</dbReference>
<dbReference type="InterPro" id="IPR002433">
    <property type="entry name" value="Orn_de-COase"/>
</dbReference>
<dbReference type="PANTHER" id="PTHR43727:SF2">
    <property type="entry name" value="GROUP IV DECARBOXYLASE"/>
    <property type="match status" value="1"/>
</dbReference>
<reference evidence="8 9" key="2">
    <citation type="submission" date="2020-03" db="EMBL/GenBank/DDBJ databases">
        <authorList>
            <person name="Ichikawa N."/>
            <person name="Kimura A."/>
            <person name="Kitahashi Y."/>
            <person name="Uohara A."/>
        </authorList>
    </citation>
    <scope>NUCLEOTIDE SEQUENCE [LARGE SCALE GENOMIC DNA]</scope>
    <source>
        <strain evidence="8 9">NBRC 107702</strain>
    </source>
</reference>
<dbReference type="SUPFAM" id="SSF51419">
    <property type="entry name" value="PLP-binding barrel"/>
    <property type="match status" value="1"/>
</dbReference>
<accession>A0A6F8XQC3</accession>
<dbReference type="SUPFAM" id="SSF50621">
    <property type="entry name" value="Alanine racemase C-terminal domain-like"/>
    <property type="match status" value="1"/>
</dbReference>
<dbReference type="GO" id="GO:0006596">
    <property type="term" value="P:polyamine biosynthetic process"/>
    <property type="evidence" value="ECO:0007669"/>
    <property type="project" value="InterPro"/>
</dbReference>
<feature type="domain" description="Orn/DAP/Arg decarboxylase 2 C-terminal" evidence="6">
    <location>
        <begin position="20"/>
        <end position="377"/>
    </location>
</feature>
<dbReference type="PANTHER" id="PTHR43727">
    <property type="entry name" value="DIAMINOPIMELATE DECARBOXYLASE"/>
    <property type="match status" value="1"/>
</dbReference>
<dbReference type="AlphaFoldDB" id="A0A6F8XQC3"/>
<dbReference type="GO" id="GO:0009089">
    <property type="term" value="P:lysine biosynthetic process via diaminopimelate"/>
    <property type="evidence" value="ECO:0007669"/>
    <property type="project" value="TreeGrafter"/>
</dbReference>
<dbReference type="PROSITE" id="PS00879">
    <property type="entry name" value="ODR_DC_2_2"/>
    <property type="match status" value="1"/>
</dbReference>
<dbReference type="Proteomes" id="UP000502508">
    <property type="component" value="Chromosome"/>
</dbReference>
<evidence type="ECO:0000259" key="7">
    <source>
        <dbReference type="Pfam" id="PF02784"/>
    </source>
</evidence>
<dbReference type="KEGG" id="pfla:Pflav_024170"/>
<feature type="modified residue" description="N6-(pyridoxal phosphate)lysine" evidence="3">
    <location>
        <position position="49"/>
    </location>
</feature>
<evidence type="ECO:0000256" key="5">
    <source>
        <dbReference type="SAM" id="MobiDB-lite"/>
    </source>
</evidence>
<dbReference type="PRINTS" id="PR01179">
    <property type="entry name" value="ODADCRBXLASE"/>
</dbReference>
<dbReference type="GO" id="GO:0008836">
    <property type="term" value="F:diaminopimelate decarboxylase activity"/>
    <property type="evidence" value="ECO:0007669"/>
    <property type="project" value="TreeGrafter"/>
</dbReference>
<organism evidence="8 9">
    <name type="scientific">Phytohabitans flavus</name>
    <dbReference type="NCBI Taxonomy" id="1076124"/>
    <lineage>
        <taxon>Bacteria</taxon>
        <taxon>Bacillati</taxon>
        <taxon>Actinomycetota</taxon>
        <taxon>Actinomycetes</taxon>
        <taxon>Micromonosporales</taxon>
        <taxon>Micromonosporaceae</taxon>
    </lineage>
</organism>
<evidence type="ECO:0000313" key="8">
    <source>
        <dbReference type="EMBL" id="BCB76007.1"/>
    </source>
</evidence>
<dbReference type="Gene3D" id="3.20.20.10">
    <property type="entry name" value="Alanine racemase"/>
    <property type="match status" value="1"/>
</dbReference>
<dbReference type="Gene3D" id="2.40.37.10">
    <property type="entry name" value="Lyase, Ornithine Decarboxylase, Chain A, domain 1"/>
    <property type="match status" value="1"/>
</dbReference>
<dbReference type="PRINTS" id="PR01182">
    <property type="entry name" value="ORNDCRBXLASE"/>
</dbReference>
<feature type="domain" description="Orn/DAP/Arg decarboxylase 2 N-terminal" evidence="7">
    <location>
        <begin position="29"/>
        <end position="279"/>
    </location>
</feature>
<keyword evidence="2 3" id="KW-0663">Pyridoxal phosphate</keyword>
<feature type="active site" description="Proton donor" evidence="3">
    <location>
        <position position="350"/>
    </location>
</feature>
<evidence type="ECO:0000256" key="4">
    <source>
        <dbReference type="RuleBase" id="RU003737"/>
    </source>
</evidence>
<dbReference type="EMBL" id="AP022870">
    <property type="protein sequence ID" value="BCB76007.1"/>
    <property type="molecule type" value="Genomic_DNA"/>
</dbReference>
<dbReference type="InterPro" id="IPR029066">
    <property type="entry name" value="PLP-binding_barrel"/>
</dbReference>
<comment type="similarity">
    <text evidence="4">Belongs to the Orn/Lys/Arg decarboxylase class-II family.</text>
</comment>
<dbReference type="RefSeq" id="WP_173036097.1">
    <property type="nucleotide sequence ID" value="NZ_AP022870.1"/>
</dbReference>
<evidence type="ECO:0000256" key="2">
    <source>
        <dbReference type="ARBA" id="ARBA00022898"/>
    </source>
</evidence>
<feature type="region of interest" description="Disordered" evidence="5">
    <location>
        <begin position="125"/>
        <end position="147"/>
    </location>
</feature>
<feature type="compositionally biased region" description="Low complexity" evidence="5">
    <location>
        <begin position="125"/>
        <end position="135"/>
    </location>
</feature>
<dbReference type="Pfam" id="PF02784">
    <property type="entry name" value="Orn_Arg_deC_N"/>
    <property type="match status" value="1"/>
</dbReference>
<sequence length="399" mass="42107">MLPEPVRAALAGLPSPACAYVYDTAVLRATAATLRAALPAGATLLYAVKANGHPSVVQALADVCDGLEVASGGELSLAVECGARLVAFGGPAKTDDELRAAVAAGALIHVESVLELRRLAALSSGPPLGPHSGPHSGPPSGPHSGPLEIALRVNRAGGTLGGTHRMTGTPTPFGIEEAQLPAAAALAAALPHLRVVGFHLHAVSNNLDAEAHTTFVDEAVRWSVDTAARLGIPLSYVNVGGGLGIDYTGGPPFDLERLRAQAPPPGVRLAFEPGRFLAADAGWYAAEVLDLKHTHGRWFAVLRGGTHHFRLPAAWGYSHPFTVLPRDEWRYDFPRPEIRDTEVDAVGELCTPRDVLTRAQHVDRLRVGDVLVFANAGAYGWDISHHDYLRHPHPAMLVV</sequence>
<gene>
    <name evidence="8" type="primary">sbnH</name>
    <name evidence="8" type="ORF">Pflav_024170</name>
</gene>
<evidence type="ECO:0000256" key="3">
    <source>
        <dbReference type="PIRSR" id="PIRSR600183-50"/>
    </source>
</evidence>
<dbReference type="InterPro" id="IPR009006">
    <property type="entry name" value="Ala_racemase/Decarboxylase_C"/>
</dbReference>
<protein>
    <submittedName>
        <fullName evidence="8">Staphyloferrin B biosynthesis decarboxylase SbnH</fullName>
    </submittedName>
</protein>
<name>A0A6F8XQC3_9ACTN</name>
<keyword evidence="9" id="KW-1185">Reference proteome</keyword>
<dbReference type="Pfam" id="PF00278">
    <property type="entry name" value="Orn_DAP_Arg_deC"/>
    <property type="match status" value="1"/>
</dbReference>
<comment type="cofactor">
    <cofactor evidence="1 3">
        <name>pyridoxal 5'-phosphate</name>
        <dbReference type="ChEBI" id="CHEBI:597326"/>
    </cofactor>
</comment>
<dbReference type="InterPro" id="IPR022644">
    <property type="entry name" value="De-COase2_N"/>
</dbReference>
<evidence type="ECO:0000313" key="9">
    <source>
        <dbReference type="Proteomes" id="UP000502508"/>
    </source>
</evidence>
<reference evidence="8 9" key="1">
    <citation type="submission" date="2020-03" db="EMBL/GenBank/DDBJ databases">
        <title>Whole genome shotgun sequence of Phytohabitans flavus NBRC 107702.</title>
        <authorList>
            <person name="Komaki H."/>
            <person name="Tamura T."/>
        </authorList>
    </citation>
    <scope>NUCLEOTIDE SEQUENCE [LARGE SCALE GENOMIC DNA]</scope>
    <source>
        <strain evidence="8 9">NBRC 107702</strain>
    </source>
</reference>
<dbReference type="InterPro" id="IPR022657">
    <property type="entry name" value="De-COase2_CS"/>
</dbReference>
<evidence type="ECO:0000256" key="1">
    <source>
        <dbReference type="ARBA" id="ARBA00001933"/>
    </source>
</evidence>
<proteinExistence type="inferred from homology"/>
<evidence type="ECO:0000259" key="6">
    <source>
        <dbReference type="Pfam" id="PF00278"/>
    </source>
</evidence>
<dbReference type="InterPro" id="IPR022643">
    <property type="entry name" value="De-COase2_C"/>
</dbReference>